<keyword evidence="2" id="KW-1185">Reference proteome</keyword>
<evidence type="ECO:0000313" key="2">
    <source>
        <dbReference type="Proteomes" id="UP000019140"/>
    </source>
</evidence>
<organism evidence="1 2">
    <name type="scientific">Candidatus Entotheonella gemina</name>
    <dbReference type="NCBI Taxonomy" id="1429439"/>
    <lineage>
        <taxon>Bacteria</taxon>
        <taxon>Pseudomonadati</taxon>
        <taxon>Nitrospinota/Tectimicrobiota group</taxon>
        <taxon>Candidatus Tectimicrobiota</taxon>
        <taxon>Candidatus Entotheonellia</taxon>
        <taxon>Candidatus Entotheonellales</taxon>
        <taxon>Candidatus Entotheonellaceae</taxon>
        <taxon>Candidatus Entotheonella</taxon>
    </lineage>
</organism>
<name>W4M6R5_9BACT</name>
<dbReference type="AlphaFoldDB" id="W4M6R5"/>
<comment type="caution">
    <text evidence="1">The sequence shown here is derived from an EMBL/GenBank/DDBJ whole genome shotgun (WGS) entry which is preliminary data.</text>
</comment>
<dbReference type="EMBL" id="AZHX01000911">
    <property type="protein sequence ID" value="ETX05631.1"/>
    <property type="molecule type" value="Genomic_DNA"/>
</dbReference>
<accession>W4M6R5</accession>
<sequence>MTKRVLQQNAYSLLVFDVLTPSYQYAIHVCIRGSYHLPDSGRQVTKKAIQAFHLLLVKKPEAQFHLAMLAKMSHLMRSSKPYVFFVPPVLPHPQ</sequence>
<dbReference type="Proteomes" id="UP000019140">
    <property type="component" value="Unassembled WGS sequence"/>
</dbReference>
<gene>
    <name evidence="1" type="ORF">ETSY2_21845</name>
</gene>
<evidence type="ECO:0000313" key="1">
    <source>
        <dbReference type="EMBL" id="ETX05631.1"/>
    </source>
</evidence>
<proteinExistence type="predicted"/>
<reference evidence="1 2" key="1">
    <citation type="journal article" date="2014" name="Nature">
        <title>An environmental bacterial taxon with a large and distinct metabolic repertoire.</title>
        <authorList>
            <person name="Wilson M.C."/>
            <person name="Mori T."/>
            <person name="Ruckert C."/>
            <person name="Uria A.R."/>
            <person name="Helf M.J."/>
            <person name="Takada K."/>
            <person name="Gernert C."/>
            <person name="Steffens U.A."/>
            <person name="Heycke N."/>
            <person name="Schmitt S."/>
            <person name="Rinke C."/>
            <person name="Helfrich E.J."/>
            <person name="Brachmann A.O."/>
            <person name="Gurgui C."/>
            <person name="Wakimoto T."/>
            <person name="Kracht M."/>
            <person name="Crusemann M."/>
            <person name="Hentschel U."/>
            <person name="Abe I."/>
            <person name="Matsunaga S."/>
            <person name="Kalinowski J."/>
            <person name="Takeyama H."/>
            <person name="Piel J."/>
        </authorList>
    </citation>
    <scope>NUCLEOTIDE SEQUENCE [LARGE SCALE GENOMIC DNA]</scope>
    <source>
        <strain evidence="2">TSY2</strain>
    </source>
</reference>
<dbReference type="HOGENOM" id="CLU_2380859_0_0_7"/>
<protein>
    <submittedName>
        <fullName evidence="1">Uncharacterized protein</fullName>
    </submittedName>
</protein>